<dbReference type="GO" id="GO:0016791">
    <property type="term" value="F:phosphatase activity"/>
    <property type="evidence" value="ECO:0007669"/>
    <property type="project" value="TreeGrafter"/>
</dbReference>
<gene>
    <name evidence="5" type="ORF">LY71_10940</name>
</gene>
<dbReference type="Pfam" id="PF07228">
    <property type="entry name" value="SpoIIE"/>
    <property type="match status" value="1"/>
</dbReference>
<evidence type="ECO:0000256" key="1">
    <source>
        <dbReference type="ARBA" id="ARBA00022801"/>
    </source>
</evidence>
<dbReference type="InterPro" id="IPR036457">
    <property type="entry name" value="PPM-type-like_dom_sf"/>
</dbReference>
<evidence type="ECO:0000259" key="3">
    <source>
        <dbReference type="SMART" id="SM00065"/>
    </source>
</evidence>
<proteinExistence type="predicted"/>
<keyword evidence="1" id="KW-0378">Hydrolase</keyword>
<dbReference type="Gene3D" id="3.60.40.10">
    <property type="entry name" value="PPM-type phosphatase domain"/>
    <property type="match status" value="1"/>
</dbReference>
<dbReference type="SUPFAM" id="SSF55781">
    <property type="entry name" value="GAF domain-like"/>
    <property type="match status" value="2"/>
</dbReference>
<evidence type="ECO:0000313" key="6">
    <source>
        <dbReference type="Proteomes" id="UP000239210"/>
    </source>
</evidence>
<feature type="compositionally biased region" description="Gly residues" evidence="2">
    <location>
        <begin position="1"/>
        <end position="10"/>
    </location>
</feature>
<organism evidence="5 6">
    <name type="scientific">Geodermatophilus tzadiensis</name>
    <dbReference type="NCBI Taxonomy" id="1137988"/>
    <lineage>
        <taxon>Bacteria</taxon>
        <taxon>Bacillati</taxon>
        <taxon>Actinomycetota</taxon>
        <taxon>Actinomycetes</taxon>
        <taxon>Geodermatophilales</taxon>
        <taxon>Geodermatophilaceae</taxon>
        <taxon>Geodermatophilus</taxon>
    </lineage>
</organism>
<name>A0A2T0TRY6_9ACTN</name>
<sequence>MHNGSGGHPGGVRSPARPDEVATADDGAGSSRDRLAALVRLLTGAPLAAVTVTGAAPHDTVPDPLCRAVVGTGRPLVLDDVRADERGREDPVARTGVLAWAGFPVRAPDGRVAGVLCAADTAARAWTARDVEVLGRLADVASQEVALRALAVDAEAARARSQFLSRIGDVLPVGAGLADSWATIARVALPVLADLAVVSSVEENGALRVQAAEHRSRERQPPLAALAGVLTRRRGDRHGAGRVLVTGATELLPDLDHLDGLSEGQRALRDRFDAASEISVALRARGELLGVLTLVRTSRRAPFGPDDVEVAEAVAERAALALDRALSYDHERSLSTHLQRALLPTALPRFPGLEVVARYVPAGNAQVVGGDWYDAYRDRAGTTRLVIGDVAGHDIHAATLMGQLRTMVRVAGHDGSRSPAAVLDAVDAATGALDAAVFATALVAQVSDDGRQLVWSSAGHLPPLLLAPDGAVSSLETSPDPVLGLDLDGAGPVRRDHTAALPPGATVLLYTDGLVERRGEDLDAGLDRLAEVAAELAPGGLGLAELCDLLLQRLGARADDDIAVLAVRTAPAGGGDR</sequence>
<dbReference type="AlphaFoldDB" id="A0A2T0TRY6"/>
<dbReference type="RefSeq" id="WP_170121338.1">
    <property type="nucleotide sequence ID" value="NZ_PVTG01000009.1"/>
</dbReference>
<accession>A0A2T0TRY6</accession>
<evidence type="ECO:0000256" key="2">
    <source>
        <dbReference type="SAM" id="MobiDB-lite"/>
    </source>
</evidence>
<dbReference type="SUPFAM" id="SSF81606">
    <property type="entry name" value="PP2C-like"/>
    <property type="match status" value="1"/>
</dbReference>
<keyword evidence="6" id="KW-1185">Reference proteome</keyword>
<dbReference type="SMART" id="SM00331">
    <property type="entry name" value="PP2C_SIG"/>
    <property type="match status" value="1"/>
</dbReference>
<protein>
    <submittedName>
        <fullName evidence="5">Serine phosphatase RsbU (Regulator of sigma subunit)</fullName>
    </submittedName>
</protein>
<dbReference type="EMBL" id="PVTG01000009">
    <property type="protein sequence ID" value="PRY48403.1"/>
    <property type="molecule type" value="Genomic_DNA"/>
</dbReference>
<dbReference type="InterPro" id="IPR003018">
    <property type="entry name" value="GAF"/>
</dbReference>
<feature type="domain" description="PPM-type phosphatase" evidence="4">
    <location>
        <begin position="350"/>
        <end position="569"/>
    </location>
</feature>
<dbReference type="PANTHER" id="PTHR43156:SF2">
    <property type="entry name" value="STAGE II SPORULATION PROTEIN E"/>
    <property type="match status" value="1"/>
</dbReference>
<dbReference type="SMART" id="SM00065">
    <property type="entry name" value="GAF"/>
    <property type="match status" value="2"/>
</dbReference>
<dbReference type="PANTHER" id="PTHR43156">
    <property type="entry name" value="STAGE II SPORULATION PROTEIN E-RELATED"/>
    <property type="match status" value="1"/>
</dbReference>
<feature type="domain" description="GAF" evidence="3">
    <location>
        <begin position="27"/>
        <end position="155"/>
    </location>
</feature>
<dbReference type="InterPro" id="IPR052016">
    <property type="entry name" value="Bact_Sigma-Reg"/>
</dbReference>
<comment type="caution">
    <text evidence="5">The sequence shown here is derived from an EMBL/GenBank/DDBJ whole genome shotgun (WGS) entry which is preliminary data.</text>
</comment>
<evidence type="ECO:0000259" key="4">
    <source>
        <dbReference type="SMART" id="SM00331"/>
    </source>
</evidence>
<feature type="domain" description="GAF" evidence="3">
    <location>
        <begin position="176"/>
        <end position="332"/>
    </location>
</feature>
<dbReference type="InterPro" id="IPR029016">
    <property type="entry name" value="GAF-like_dom_sf"/>
</dbReference>
<feature type="region of interest" description="Disordered" evidence="2">
    <location>
        <begin position="1"/>
        <end position="29"/>
    </location>
</feature>
<dbReference type="Proteomes" id="UP000239210">
    <property type="component" value="Unassembled WGS sequence"/>
</dbReference>
<reference evidence="5 6" key="1">
    <citation type="submission" date="2018-03" db="EMBL/GenBank/DDBJ databases">
        <title>Genomic Encyclopedia of Archaeal and Bacterial Type Strains, Phase II (KMG-II): from individual species to whole genera.</title>
        <authorList>
            <person name="Goeker M."/>
        </authorList>
    </citation>
    <scope>NUCLEOTIDE SEQUENCE [LARGE SCALE GENOMIC DNA]</scope>
    <source>
        <strain evidence="5 6">DSM 45416</strain>
    </source>
</reference>
<dbReference type="InterPro" id="IPR001932">
    <property type="entry name" value="PPM-type_phosphatase-like_dom"/>
</dbReference>
<dbReference type="Pfam" id="PF01590">
    <property type="entry name" value="GAF"/>
    <property type="match status" value="2"/>
</dbReference>
<dbReference type="Gene3D" id="3.30.450.40">
    <property type="match status" value="2"/>
</dbReference>
<evidence type="ECO:0000313" key="5">
    <source>
        <dbReference type="EMBL" id="PRY48403.1"/>
    </source>
</evidence>